<reference evidence="3 4" key="1">
    <citation type="journal article" date="2023" name="Elife">
        <title>Identification of key yeast species and microbe-microbe interactions impacting larval growth of Drosophila in the wild.</title>
        <authorList>
            <person name="Mure A."/>
            <person name="Sugiura Y."/>
            <person name="Maeda R."/>
            <person name="Honda K."/>
            <person name="Sakurai N."/>
            <person name="Takahashi Y."/>
            <person name="Watada M."/>
            <person name="Katoh T."/>
            <person name="Gotoh A."/>
            <person name="Gotoh Y."/>
            <person name="Taniguchi I."/>
            <person name="Nakamura K."/>
            <person name="Hayashi T."/>
            <person name="Katayama T."/>
            <person name="Uemura T."/>
            <person name="Hattori Y."/>
        </authorList>
    </citation>
    <scope>NUCLEOTIDE SEQUENCE [LARGE SCALE GENOMIC DNA]</scope>
    <source>
        <strain evidence="3 4">SC-9</strain>
    </source>
</reference>
<feature type="compositionally biased region" description="Acidic residues" evidence="2">
    <location>
        <begin position="74"/>
        <end position="83"/>
    </location>
</feature>
<comment type="caution">
    <text evidence="3">The sequence shown here is derived from an EMBL/GenBank/DDBJ whole genome shotgun (WGS) entry which is preliminary data.</text>
</comment>
<evidence type="ECO:0000256" key="2">
    <source>
        <dbReference type="SAM" id="MobiDB-lite"/>
    </source>
</evidence>
<dbReference type="InterPro" id="IPR009772">
    <property type="entry name" value="CDC123"/>
</dbReference>
<dbReference type="Proteomes" id="UP001360560">
    <property type="component" value="Unassembled WGS sequence"/>
</dbReference>
<dbReference type="PANTHER" id="PTHR15323">
    <property type="entry name" value="D123 PROTEIN"/>
    <property type="match status" value="1"/>
</dbReference>
<gene>
    <name evidence="3" type="ORF">DASC09_059400</name>
</gene>
<protein>
    <submittedName>
        <fullName evidence="3">Cell proliferation protein</fullName>
    </submittedName>
</protein>
<name>A0AAV5QVS5_9ASCO</name>
<accession>A0AAV5QVS5</accession>
<evidence type="ECO:0000313" key="3">
    <source>
        <dbReference type="EMBL" id="GMM38601.1"/>
    </source>
</evidence>
<evidence type="ECO:0000313" key="4">
    <source>
        <dbReference type="Proteomes" id="UP001360560"/>
    </source>
</evidence>
<feature type="region of interest" description="Disordered" evidence="2">
    <location>
        <begin position="74"/>
        <end position="105"/>
    </location>
</feature>
<dbReference type="PANTHER" id="PTHR15323:SF6">
    <property type="entry name" value="CELL DIVISION CYCLE PROTEIN 123 HOMOLOG"/>
    <property type="match status" value="1"/>
</dbReference>
<organism evidence="3 4">
    <name type="scientific">Saccharomycopsis crataegensis</name>
    <dbReference type="NCBI Taxonomy" id="43959"/>
    <lineage>
        <taxon>Eukaryota</taxon>
        <taxon>Fungi</taxon>
        <taxon>Dikarya</taxon>
        <taxon>Ascomycota</taxon>
        <taxon>Saccharomycotina</taxon>
        <taxon>Saccharomycetes</taxon>
        <taxon>Saccharomycopsidaceae</taxon>
        <taxon>Saccharomycopsis</taxon>
    </lineage>
</organism>
<dbReference type="GeneID" id="90076589"/>
<keyword evidence="4" id="KW-1185">Reference proteome</keyword>
<sequence length="366" mass="43090">MEGTHYFEDIPITKQQVLNCAYGSWYPRYKKITPKSHIISSLPQSFIEYILQDGIKMPPEFFVDYILEDASEYSDWEQSDDEQSVVTPEARKHKQQQRRSVEDPTKNFSEIHEQIKSLIQKNGPMLPKLNWSAPKDAAWILPNHSLKCSSASEVYLLLNASSYIVHDLSQSLDECSDIDVANLKKEHKGLKFDLILKEWFDINPAWEFRCFVRDRRIVAVSQRDPNYYDYLHKMKESIKDKLFDFFDIHLKRTFQSETFVFDVYLPDKSEKVWLIDINPFSRTTDSLLYSWHEILNLDLSNYDEDDFDMRLVNEFSTARFASKEHSENYVPKDMIDAAMDTEKMIELMKAYQQQQLSDSSGDEADE</sequence>
<dbReference type="EMBL" id="BTFZ01000020">
    <property type="protein sequence ID" value="GMM38601.1"/>
    <property type="molecule type" value="Genomic_DNA"/>
</dbReference>
<dbReference type="GO" id="GO:0005737">
    <property type="term" value="C:cytoplasm"/>
    <property type="evidence" value="ECO:0007669"/>
    <property type="project" value="TreeGrafter"/>
</dbReference>
<evidence type="ECO:0000256" key="1">
    <source>
        <dbReference type="ARBA" id="ARBA00011047"/>
    </source>
</evidence>
<dbReference type="RefSeq" id="XP_064855596.1">
    <property type="nucleotide sequence ID" value="XM_064999524.1"/>
</dbReference>
<dbReference type="Pfam" id="PF07065">
    <property type="entry name" value="D123"/>
    <property type="match status" value="1"/>
</dbReference>
<dbReference type="AlphaFoldDB" id="A0AAV5QVS5"/>
<proteinExistence type="inferred from homology"/>
<comment type="similarity">
    <text evidence="1">Belongs to the CDC123 family.</text>
</comment>